<dbReference type="Pfam" id="PF01565">
    <property type="entry name" value="FAD_binding_4"/>
    <property type="match status" value="1"/>
</dbReference>
<dbReference type="SUPFAM" id="SSF56176">
    <property type="entry name" value="FAD-binding/transporter-associated domain-like"/>
    <property type="match status" value="1"/>
</dbReference>
<accession>A0ABR2WLB3</accession>
<keyword evidence="3" id="KW-0285">Flavoprotein</keyword>
<evidence type="ECO:0000256" key="1">
    <source>
        <dbReference type="ARBA" id="ARBA00001974"/>
    </source>
</evidence>
<dbReference type="PROSITE" id="PS51387">
    <property type="entry name" value="FAD_PCMH"/>
    <property type="match status" value="1"/>
</dbReference>
<evidence type="ECO:0000256" key="4">
    <source>
        <dbReference type="ARBA" id="ARBA00022827"/>
    </source>
</evidence>
<feature type="chain" id="PRO_5046932457" description="FAD-binding PCMH-type domain-containing protein" evidence="6">
    <location>
        <begin position="17"/>
        <end position="164"/>
    </location>
</feature>
<keyword evidence="5" id="KW-0560">Oxidoreductase</keyword>
<evidence type="ECO:0000313" key="8">
    <source>
        <dbReference type="EMBL" id="KAK9762328.1"/>
    </source>
</evidence>
<evidence type="ECO:0000256" key="6">
    <source>
        <dbReference type="SAM" id="SignalP"/>
    </source>
</evidence>
<dbReference type="PANTHER" id="PTHR42973:SF39">
    <property type="entry name" value="FAD-BINDING PCMH-TYPE DOMAIN-CONTAINING PROTEIN"/>
    <property type="match status" value="1"/>
</dbReference>
<dbReference type="PROSITE" id="PS00862">
    <property type="entry name" value="OX2_COVAL_FAD"/>
    <property type="match status" value="1"/>
</dbReference>
<evidence type="ECO:0000259" key="7">
    <source>
        <dbReference type="PROSITE" id="PS51387"/>
    </source>
</evidence>
<gene>
    <name evidence="8" type="ORF">K7432_012045</name>
</gene>
<dbReference type="InterPro" id="IPR016166">
    <property type="entry name" value="FAD-bd_PCMH"/>
</dbReference>
<proteinExistence type="inferred from homology"/>
<reference evidence="8 9" key="1">
    <citation type="submission" date="2023-04" db="EMBL/GenBank/DDBJ databases">
        <title>Genome of Basidiobolus ranarum AG-B5.</title>
        <authorList>
            <person name="Stajich J.E."/>
            <person name="Carter-House D."/>
            <person name="Gryganskyi A."/>
        </authorList>
    </citation>
    <scope>NUCLEOTIDE SEQUENCE [LARGE SCALE GENOMIC DNA]</scope>
    <source>
        <strain evidence="8 9">AG-B5</strain>
    </source>
</reference>
<evidence type="ECO:0000313" key="9">
    <source>
        <dbReference type="Proteomes" id="UP001479436"/>
    </source>
</evidence>
<dbReference type="Proteomes" id="UP001479436">
    <property type="component" value="Unassembled WGS sequence"/>
</dbReference>
<dbReference type="InterPro" id="IPR016169">
    <property type="entry name" value="FAD-bd_PCMH_sub2"/>
</dbReference>
<dbReference type="EMBL" id="JASJQH010001001">
    <property type="protein sequence ID" value="KAK9762328.1"/>
    <property type="molecule type" value="Genomic_DNA"/>
</dbReference>
<evidence type="ECO:0000256" key="3">
    <source>
        <dbReference type="ARBA" id="ARBA00022630"/>
    </source>
</evidence>
<sequence>MKSLFLLAILPSLAFGSSIENCFKKSGTPIINQSNGGFAKVNFNFNNRLNFKPLLYVVARNTKDVQNAVKCAVQNNNTISARSGGHSYEGYSQGGRNGDVIVDLSKLNTINVDSKSKSAVVGAGSLLGSVYYTLFKNGGFGIPAGTCPLVGIGGHALGDCQRKW</sequence>
<dbReference type="InterPro" id="IPR036318">
    <property type="entry name" value="FAD-bd_PCMH-like_sf"/>
</dbReference>
<keyword evidence="6" id="KW-0732">Signal</keyword>
<comment type="caution">
    <text evidence="8">The sequence shown here is derived from an EMBL/GenBank/DDBJ whole genome shotgun (WGS) entry which is preliminary data.</text>
</comment>
<evidence type="ECO:0000256" key="5">
    <source>
        <dbReference type="ARBA" id="ARBA00023002"/>
    </source>
</evidence>
<comment type="cofactor">
    <cofactor evidence="1">
        <name>FAD</name>
        <dbReference type="ChEBI" id="CHEBI:57692"/>
    </cofactor>
</comment>
<keyword evidence="4" id="KW-0274">FAD</keyword>
<evidence type="ECO:0000256" key="2">
    <source>
        <dbReference type="ARBA" id="ARBA00005466"/>
    </source>
</evidence>
<dbReference type="InterPro" id="IPR006093">
    <property type="entry name" value="Oxy_OxRdtase_FAD_BS"/>
</dbReference>
<dbReference type="Gene3D" id="3.30.465.10">
    <property type="match status" value="1"/>
</dbReference>
<organism evidence="8 9">
    <name type="scientific">Basidiobolus ranarum</name>
    <dbReference type="NCBI Taxonomy" id="34480"/>
    <lineage>
        <taxon>Eukaryota</taxon>
        <taxon>Fungi</taxon>
        <taxon>Fungi incertae sedis</taxon>
        <taxon>Zoopagomycota</taxon>
        <taxon>Entomophthoromycotina</taxon>
        <taxon>Basidiobolomycetes</taxon>
        <taxon>Basidiobolales</taxon>
        <taxon>Basidiobolaceae</taxon>
        <taxon>Basidiobolus</taxon>
    </lineage>
</organism>
<comment type="similarity">
    <text evidence="2">Belongs to the oxygen-dependent FAD-linked oxidoreductase family.</text>
</comment>
<keyword evidence="9" id="KW-1185">Reference proteome</keyword>
<dbReference type="InterPro" id="IPR006094">
    <property type="entry name" value="Oxid_FAD_bind_N"/>
</dbReference>
<name>A0ABR2WLB3_9FUNG</name>
<dbReference type="PANTHER" id="PTHR42973">
    <property type="entry name" value="BINDING OXIDOREDUCTASE, PUTATIVE (AFU_ORTHOLOGUE AFUA_1G17690)-RELATED"/>
    <property type="match status" value="1"/>
</dbReference>
<dbReference type="InterPro" id="IPR050416">
    <property type="entry name" value="FAD-linked_Oxidoreductase"/>
</dbReference>
<protein>
    <recommendedName>
        <fullName evidence="7">FAD-binding PCMH-type domain-containing protein</fullName>
    </recommendedName>
</protein>
<feature type="domain" description="FAD-binding PCMH-type" evidence="7">
    <location>
        <begin position="49"/>
        <end position="164"/>
    </location>
</feature>
<feature type="signal peptide" evidence="6">
    <location>
        <begin position="1"/>
        <end position="16"/>
    </location>
</feature>